<evidence type="ECO:0000313" key="2">
    <source>
        <dbReference type="EMBL" id="GBM41873.1"/>
    </source>
</evidence>
<evidence type="ECO:0000313" key="3">
    <source>
        <dbReference type="Proteomes" id="UP000499080"/>
    </source>
</evidence>
<gene>
    <name evidence="2" type="ORF">AVEN_8542_1</name>
</gene>
<accession>A0A4Y2FL44</accession>
<dbReference type="EMBL" id="BGPR01000976">
    <property type="protein sequence ID" value="GBM41873.1"/>
    <property type="molecule type" value="Genomic_DNA"/>
</dbReference>
<protein>
    <submittedName>
        <fullName evidence="2">Uncharacterized protein</fullName>
    </submittedName>
</protein>
<dbReference type="Proteomes" id="UP000499080">
    <property type="component" value="Unassembled WGS sequence"/>
</dbReference>
<keyword evidence="3" id="KW-1185">Reference proteome</keyword>
<feature type="region of interest" description="Disordered" evidence="1">
    <location>
        <begin position="58"/>
        <end position="113"/>
    </location>
</feature>
<organism evidence="2 3">
    <name type="scientific">Araneus ventricosus</name>
    <name type="common">Orbweaver spider</name>
    <name type="synonym">Epeira ventricosa</name>
    <dbReference type="NCBI Taxonomy" id="182803"/>
    <lineage>
        <taxon>Eukaryota</taxon>
        <taxon>Metazoa</taxon>
        <taxon>Ecdysozoa</taxon>
        <taxon>Arthropoda</taxon>
        <taxon>Chelicerata</taxon>
        <taxon>Arachnida</taxon>
        <taxon>Araneae</taxon>
        <taxon>Araneomorphae</taxon>
        <taxon>Entelegynae</taxon>
        <taxon>Araneoidea</taxon>
        <taxon>Araneidae</taxon>
        <taxon>Araneus</taxon>
    </lineage>
</organism>
<dbReference type="OrthoDB" id="10546441at2759"/>
<comment type="caution">
    <text evidence="2">The sequence shown here is derived from an EMBL/GenBank/DDBJ whole genome shotgun (WGS) entry which is preliminary data.</text>
</comment>
<sequence>MHWWNESDSFIPAFSSREQLQVGERCRRHRNIISTCFSKCICNLVTLDVDMRRNPLQVNPAERNKANTGREPPFMAQAPSQDPNLEGRPSCKQRRTQSDHLHPTQQLRSDMNPLMGQRGLTDKYCISICHMLCPTNPQEIPAQGSAAQLPLLPRPRIIRAPFSSKKMDIDQGRLVDTFGTWGQHALLSRYVFQ</sequence>
<dbReference type="AlphaFoldDB" id="A0A4Y2FL44"/>
<reference evidence="2 3" key="1">
    <citation type="journal article" date="2019" name="Sci. Rep.">
        <title>Orb-weaving spider Araneus ventricosus genome elucidates the spidroin gene catalogue.</title>
        <authorList>
            <person name="Kono N."/>
            <person name="Nakamura H."/>
            <person name="Ohtoshi R."/>
            <person name="Moran D.A.P."/>
            <person name="Shinohara A."/>
            <person name="Yoshida Y."/>
            <person name="Fujiwara M."/>
            <person name="Mori M."/>
            <person name="Tomita M."/>
            <person name="Arakawa K."/>
        </authorList>
    </citation>
    <scope>NUCLEOTIDE SEQUENCE [LARGE SCALE GENOMIC DNA]</scope>
</reference>
<proteinExistence type="predicted"/>
<evidence type="ECO:0000256" key="1">
    <source>
        <dbReference type="SAM" id="MobiDB-lite"/>
    </source>
</evidence>
<name>A0A4Y2FL44_ARAVE</name>